<accession>A0A8J7C422</accession>
<organism evidence="3 4">
    <name type="scientific">Iningainema tapete BLCC-T55</name>
    <dbReference type="NCBI Taxonomy" id="2748662"/>
    <lineage>
        <taxon>Bacteria</taxon>
        <taxon>Bacillati</taxon>
        <taxon>Cyanobacteriota</taxon>
        <taxon>Cyanophyceae</taxon>
        <taxon>Nostocales</taxon>
        <taxon>Scytonemataceae</taxon>
        <taxon>Iningainema tapete</taxon>
    </lineage>
</organism>
<comment type="caution">
    <text evidence="3">The sequence shown here is derived from an EMBL/GenBank/DDBJ whole genome shotgun (WGS) entry which is preliminary data.</text>
</comment>
<reference evidence="3" key="1">
    <citation type="submission" date="2020-09" db="EMBL/GenBank/DDBJ databases">
        <title>Iningainema tapete sp. nov. (Scytonemataceae, Cyanobacteria) from greenhouses in central Florida (USA) produces two types of nodularin with biosynthetic potential for microcystin-LR and anabaenopeptins.</title>
        <authorList>
            <person name="Berthold D.E."/>
            <person name="Lefler F.W."/>
            <person name="Huang I.-S."/>
            <person name="Abdulla H."/>
            <person name="Zimba P.V."/>
            <person name="Laughinghouse H.D. IV."/>
        </authorList>
    </citation>
    <scope>NUCLEOTIDE SEQUENCE</scope>
    <source>
        <strain evidence="3">BLCCT55</strain>
    </source>
</reference>
<name>A0A8J7C422_9CYAN</name>
<dbReference type="RefSeq" id="WP_190825109.1">
    <property type="nucleotide sequence ID" value="NZ_CAWPPI010000009.1"/>
</dbReference>
<dbReference type="CDD" id="cd00154">
    <property type="entry name" value="Rab"/>
    <property type="match status" value="1"/>
</dbReference>
<protein>
    <submittedName>
        <fullName evidence="3">GTP-binding protein</fullName>
    </submittedName>
</protein>
<keyword evidence="4" id="KW-1185">Reference proteome</keyword>
<dbReference type="PROSITE" id="PS51419">
    <property type="entry name" value="RAB"/>
    <property type="match status" value="1"/>
</dbReference>
<keyword evidence="2" id="KW-0342">GTP-binding</keyword>
<evidence type="ECO:0000313" key="3">
    <source>
        <dbReference type="EMBL" id="MBD2770819.1"/>
    </source>
</evidence>
<dbReference type="PRINTS" id="PR00449">
    <property type="entry name" value="RASTRNSFRMNG"/>
</dbReference>
<dbReference type="SMART" id="SM00173">
    <property type="entry name" value="RAS"/>
    <property type="match status" value="1"/>
</dbReference>
<dbReference type="Pfam" id="PF00071">
    <property type="entry name" value="Ras"/>
    <property type="match status" value="1"/>
</dbReference>
<proteinExistence type="predicted"/>
<dbReference type="NCBIfam" id="TIGR00231">
    <property type="entry name" value="small_GTP"/>
    <property type="match status" value="1"/>
</dbReference>
<dbReference type="SUPFAM" id="SSF52540">
    <property type="entry name" value="P-loop containing nucleoside triphosphate hydrolases"/>
    <property type="match status" value="1"/>
</dbReference>
<evidence type="ECO:0000256" key="1">
    <source>
        <dbReference type="ARBA" id="ARBA00022741"/>
    </source>
</evidence>
<dbReference type="AlphaFoldDB" id="A0A8J7C422"/>
<dbReference type="GO" id="GO:0003924">
    <property type="term" value="F:GTPase activity"/>
    <property type="evidence" value="ECO:0007669"/>
    <property type="project" value="InterPro"/>
</dbReference>
<gene>
    <name evidence="3" type="ORF">ICL16_01430</name>
</gene>
<dbReference type="Proteomes" id="UP000629098">
    <property type="component" value="Unassembled WGS sequence"/>
</dbReference>
<dbReference type="FunFam" id="3.40.50.300:FF:001447">
    <property type="entry name" value="Ras-related protein Rab-1B"/>
    <property type="match status" value="1"/>
</dbReference>
<dbReference type="EMBL" id="JACXAE010000009">
    <property type="protein sequence ID" value="MBD2770819.1"/>
    <property type="molecule type" value="Genomic_DNA"/>
</dbReference>
<evidence type="ECO:0000256" key="2">
    <source>
        <dbReference type="ARBA" id="ARBA00023134"/>
    </source>
</evidence>
<dbReference type="InterPro" id="IPR001806">
    <property type="entry name" value="Small_GTPase"/>
</dbReference>
<keyword evidence="1" id="KW-0547">Nucleotide-binding</keyword>
<dbReference type="InterPro" id="IPR005225">
    <property type="entry name" value="Small_GTP-bd"/>
</dbReference>
<dbReference type="InterPro" id="IPR027417">
    <property type="entry name" value="P-loop_NTPase"/>
</dbReference>
<sequence>MSIISKKICLIGDFGVGKTSLIRRFVDRQFSDQYLSTVGVKISRKTIKASQELQMLIWDIEGSNKFKAIAPSYFQGAKGPVIVGDLTRPETLENIPEHIQSFLTVNPQSNIVIALNKSDIIAAEYLEKIQQNYNFSEMSVINTYLTSAKTGNNVDEIFQVLANSLI</sequence>
<dbReference type="Gene3D" id="3.40.50.300">
    <property type="entry name" value="P-loop containing nucleotide triphosphate hydrolases"/>
    <property type="match status" value="1"/>
</dbReference>
<dbReference type="GO" id="GO:0005525">
    <property type="term" value="F:GTP binding"/>
    <property type="evidence" value="ECO:0007669"/>
    <property type="project" value="UniProtKB-KW"/>
</dbReference>
<evidence type="ECO:0000313" key="4">
    <source>
        <dbReference type="Proteomes" id="UP000629098"/>
    </source>
</evidence>
<dbReference type="PANTHER" id="PTHR47978">
    <property type="match status" value="1"/>
</dbReference>
<dbReference type="SMART" id="SM00175">
    <property type="entry name" value="RAB"/>
    <property type="match status" value="1"/>
</dbReference>